<accession>A0A183DLI6</accession>
<name>A0A183DLI6_9BILA</name>
<protein>
    <submittedName>
        <fullName evidence="1">MG3 domain-containing protein</fullName>
    </submittedName>
</protein>
<evidence type="ECO:0000313" key="1">
    <source>
        <dbReference type="WBParaSite" id="GPUH_0000958801-mRNA-1"/>
    </source>
</evidence>
<dbReference type="AlphaFoldDB" id="A0A183DLI6"/>
<sequence length="113" mass="12705">LQKKIVYVKRLVPNNDLLKYRSVKDLDGFVPDLSGSATVQFAHYQLKFITTPGDAVYEVSVLYDSKQAKVTVDLKSVSHVNAYGDLPHCIVDKNFFLALYCVCYDKIAGNEKV</sequence>
<proteinExistence type="predicted"/>
<dbReference type="WBParaSite" id="GPUH_0000958801-mRNA-1">
    <property type="protein sequence ID" value="GPUH_0000958801-mRNA-1"/>
    <property type="gene ID" value="GPUH_0000958801"/>
</dbReference>
<reference evidence="1" key="1">
    <citation type="submission" date="2016-06" db="UniProtKB">
        <authorList>
            <consortium name="WormBaseParasite"/>
        </authorList>
    </citation>
    <scope>IDENTIFICATION</scope>
</reference>
<organism evidence="1">
    <name type="scientific">Gongylonema pulchrum</name>
    <dbReference type="NCBI Taxonomy" id="637853"/>
    <lineage>
        <taxon>Eukaryota</taxon>
        <taxon>Metazoa</taxon>
        <taxon>Ecdysozoa</taxon>
        <taxon>Nematoda</taxon>
        <taxon>Chromadorea</taxon>
        <taxon>Rhabditida</taxon>
        <taxon>Spirurina</taxon>
        <taxon>Spiruromorpha</taxon>
        <taxon>Spiruroidea</taxon>
        <taxon>Gongylonematidae</taxon>
        <taxon>Gongylonema</taxon>
    </lineage>
</organism>